<dbReference type="InterPro" id="IPR046348">
    <property type="entry name" value="SIS_dom_sf"/>
</dbReference>
<feature type="domain" description="SIS" evidence="13">
    <location>
        <begin position="57"/>
        <end position="220"/>
    </location>
</feature>
<dbReference type="NCBIfam" id="NF009222">
    <property type="entry name" value="PRK12570.1"/>
    <property type="match status" value="1"/>
</dbReference>
<dbReference type="GO" id="GO:0016803">
    <property type="term" value="F:ether hydrolase activity"/>
    <property type="evidence" value="ECO:0007669"/>
    <property type="project" value="TreeGrafter"/>
</dbReference>
<comment type="caution">
    <text evidence="14">The sequence shown here is derived from an EMBL/GenBank/DDBJ whole genome shotgun (WGS) entry which is preliminary data.</text>
</comment>
<evidence type="ECO:0000313" key="15">
    <source>
        <dbReference type="Proteomes" id="UP000297982"/>
    </source>
</evidence>
<dbReference type="InterPro" id="IPR005488">
    <property type="entry name" value="Etherase_MurQ"/>
</dbReference>
<comment type="pathway">
    <text evidence="6">Cell wall biogenesis.</text>
</comment>
<dbReference type="UniPathway" id="UPA00342"/>
<evidence type="ECO:0000256" key="10">
    <source>
        <dbReference type="ARBA" id="ARBA00077905"/>
    </source>
</evidence>
<evidence type="ECO:0000256" key="4">
    <source>
        <dbReference type="ARBA" id="ARBA00051747"/>
    </source>
</evidence>
<name>A0A4Z0H0Y1_9BACI</name>
<dbReference type="GO" id="GO:0016835">
    <property type="term" value="F:carbon-oxygen lyase activity"/>
    <property type="evidence" value="ECO:0007669"/>
    <property type="project" value="UniProtKB-UniRule"/>
</dbReference>
<dbReference type="InterPro" id="IPR001347">
    <property type="entry name" value="SIS_dom"/>
</dbReference>
<dbReference type="Gene3D" id="1.10.8.1080">
    <property type="match status" value="1"/>
</dbReference>
<dbReference type="RefSeq" id="WP_135328075.1">
    <property type="nucleotide sequence ID" value="NZ_SRJC01000003.1"/>
</dbReference>
<dbReference type="PANTHER" id="PTHR10088">
    <property type="entry name" value="GLUCOKINASE REGULATORY PROTEIN"/>
    <property type="match status" value="1"/>
</dbReference>
<comment type="catalytic activity">
    <reaction evidence="4 12">
        <text>N-acetyl-D-muramate 6-phosphate + H2O = N-acetyl-D-glucosamine 6-phosphate + (R)-lactate</text>
        <dbReference type="Rhea" id="RHEA:26410"/>
        <dbReference type="ChEBI" id="CHEBI:15377"/>
        <dbReference type="ChEBI" id="CHEBI:16004"/>
        <dbReference type="ChEBI" id="CHEBI:57513"/>
        <dbReference type="ChEBI" id="CHEBI:58722"/>
        <dbReference type="EC" id="4.2.1.126"/>
    </reaction>
</comment>
<accession>A0A4Z0H0Y1</accession>
<dbReference type="PROSITE" id="PS01272">
    <property type="entry name" value="GCKR"/>
    <property type="match status" value="1"/>
</dbReference>
<evidence type="ECO:0000256" key="9">
    <source>
        <dbReference type="ARBA" id="ARBA00070061"/>
    </source>
</evidence>
<comment type="pathway">
    <text evidence="12">Amino-sugar metabolism; N-acetylmuramate degradation.</text>
</comment>
<evidence type="ECO:0000256" key="11">
    <source>
        <dbReference type="ARBA" id="ARBA00084049"/>
    </source>
</evidence>
<keyword evidence="2 12" id="KW-0456">Lyase</keyword>
<feature type="active site" evidence="12">
    <location>
        <position position="116"/>
    </location>
</feature>
<evidence type="ECO:0000256" key="12">
    <source>
        <dbReference type="HAMAP-Rule" id="MF_00068"/>
    </source>
</evidence>
<comment type="function">
    <text evidence="12">Specifically catalyzes the cleavage of the D-lactyl ether substituent of MurNAc 6-phosphate, producing GlcNAc 6-phosphate and D-lactate.</text>
</comment>
<dbReference type="EMBL" id="SRJC01000003">
    <property type="protein sequence ID" value="TGB02452.1"/>
    <property type="molecule type" value="Genomic_DNA"/>
</dbReference>
<organism evidence="14 15">
    <name type="scientific">Halobacillus salinus</name>
    <dbReference type="NCBI Taxonomy" id="192814"/>
    <lineage>
        <taxon>Bacteria</taxon>
        <taxon>Bacillati</taxon>
        <taxon>Bacillota</taxon>
        <taxon>Bacilli</taxon>
        <taxon>Bacillales</taxon>
        <taxon>Bacillaceae</taxon>
        <taxon>Halobacillus</taxon>
    </lineage>
</organism>
<dbReference type="Pfam" id="PF22645">
    <property type="entry name" value="GKRP_SIS_N"/>
    <property type="match status" value="1"/>
</dbReference>
<dbReference type="PROSITE" id="PS51464">
    <property type="entry name" value="SIS"/>
    <property type="match status" value="1"/>
</dbReference>
<dbReference type="NCBIfam" id="TIGR00274">
    <property type="entry name" value="N-acetylmuramic acid 6-phosphate etherase"/>
    <property type="match status" value="1"/>
</dbReference>
<dbReference type="InterPro" id="IPR040190">
    <property type="entry name" value="MURQ/GCKR"/>
</dbReference>
<dbReference type="Proteomes" id="UP000297982">
    <property type="component" value="Unassembled WGS sequence"/>
</dbReference>
<dbReference type="InterPro" id="IPR000408">
    <property type="entry name" value="Reg_chr_condens"/>
</dbReference>
<evidence type="ECO:0000256" key="7">
    <source>
        <dbReference type="ARBA" id="ARBA00061234"/>
    </source>
</evidence>
<dbReference type="GO" id="GO:0009254">
    <property type="term" value="P:peptidoglycan turnover"/>
    <property type="evidence" value="ECO:0007669"/>
    <property type="project" value="TreeGrafter"/>
</dbReference>
<evidence type="ECO:0000256" key="1">
    <source>
        <dbReference type="ARBA" id="ARBA00011738"/>
    </source>
</evidence>
<dbReference type="EC" id="4.2.1.126" evidence="8 12"/>
<evidence type="ECO:0000259" key="13">
    <source>
        <dbReference type="PROSITE" id="PS51464"/>
    </source>
</evidence>
<dbReference type="InterPro" id="IPR005486">
    <property type="entry name" value="Glucokinase_regulatory_CS"/>
</dbReference>
<dbReference type="PANTHER" id="PTHR10088:SF4">
    <property type="entry name" value="GLUCOKINASE REGULATORY PROTEIN"/>
    <property type="match status" value="1"/>
</dbReference>
<dbReference type="FunFam" id="3.40.50.10490:FF:000014">
    <property type="entry name" value="N-acetylmuramic acid 6-phosphate etherase"/>
    <property type="match status" value="1"/>
</dbReference>
<reference evidence="14 15" key="1">
    <citation type="journal article" date="2003" name="Int. J. Syst. Evol. Microbiol.">
        <title>Halobacillus salinus sp. nov., isolated from a salt lake on the coast of the East Sea in Korea.</title>
        <authorList>
            <person name="Yoon J.H."/>
            <person name="Kang K.H."/>
            <person name="Park Y.H."/>
        </authorList>
    </citation>
    <scope>NUCLEOTIDE SEQUENCE [LARGE SCALE GENOMIC DNA]</scope>
    <source>
        <strain evidence="14 15">HSL-3</strain>
    </source>
</reference>
<gene>
    <name evidence="12 14" type="primary">murQ</name>
    <name evidence="14" type="ORF">E4663_14035</name>
</gene>
<dbReference type="FunFam" id="1.10.8.1080:FF:000001">
    <property type="entry name" value="N-acetylmuramic acid 6-phosphate etherase"/>
    <property type="match status" value="1"/>
</dbReference>
<dbReference type="SUPFAM" id="SSF53697">
    <property type="entry name" value="SIS domain"/>
    <property type="match status" value="1"/>
</dbReference>
<dbReference type="GO" id="GO:0097173">
    <property type="term" value="P:N-acetylmuramic acid catabolic process"/>
    <property type="evidence" value="ECO:0007669"/>
    <property type="project" value="UniProtKB-UniPathway"/>
</dbReference>
<comment type="similarity">
    <text evidence="7 12">Belongs to the GCKR-like family. MurNAc-6-P etherase subfamily.</text>
</comment>
<dbReference type="Gene3D" id="3.40.50.10490">
    <property type="entry name" value="Glucose-6-phosphate isomerase like protein, domain 1"/>
    <property type="match status" value="1"/>
</dbReference>
<dbReference type="GO" id="GO:0097367">
    <property type="term" value="F:carbohydrate derivative binding"/>
    <property type="evidence" value="ECO:0007669"/>
    <property type="project" value="InterPro"/>
</dbReference>
<keyword evidence="3 12" id="KW-0119">Carbohydrate metabolism</keyword>
<keyword evidence="15" id="KW-1185">Reference proteome</keyword>
<dbReference type="STRING" id="192814.GCA_900166575_03235"/>
<dbReference type="GO" id="GO:0046348">
    <property type="term" value="P:amino sugar catabolic process"/>
    <property type="evidence" value="ECO:0007669"/>
    <property type="project" value="InterPro"/>
</dbReference>
<sequence>MTDSLASLTTEKRNPRTQNLDQMTVGEMLQVMNQEDRHVLDAVSEVIPQVEETVNIITEAVKKGGRLFYVGAGTSGRLGVIDASECPPTFMVPPDMVQAVMAGGDRAFLKARENAEDSEEEGAHDLEQKAVTEADVIIGITASGRTPYPIGALKYAGKIGAKTISLSCNPSSEISAFADVPIEVLVGPEVLTGSTRLKAATAHKMILNMISTTVMVQLGKVYENLMVDVHASNYKLRERAKRILMEVTDAGYKEAEQALDEAKYQVKPAIVMLESSVSLEEANARLRQHDGQLRRAIESRSI</sequence>
<dbReference type="AlphaFoldDB" id="A0A4Z0H0Y1"/>
<dbReference type="NCBIfam" id="NF003915">
    <property type="entry name" value="PRK05441.1"/>
    <property type="match status" value="1"/>
</dbReference>
<evidence type="ECO:0000256" key="2">
    <source>
        <dbReference type="ARBA" id="ARBA00023239"/>
    </source>
</evidence>
<evidence type="ECO:0000256" key="3">
    <source>
        <dbReference type="ARBA" id="ARBA00023277"/>
    </source>
</evidence>
<proteinExistence type="inferred from homology"/>
<dbReference type="HAMAP" id="MF_00068">
    <property type="entry name" value="MurQ"/>
    <property type="match status" value="1"/>
</dbReference>
<comment type="pathway">
    <text evidence="5">Amino-sugar metabolism; 1,6-anhydro-N-acetylmuramate degradation.</text>
</comment>
<protein>
    <recommendedName>
        <fullName evidence="9 12">N-acetylmuramic acid 6-phosphate etherase</fullName>
        <shortName evidence="12">MurNAc-6-P etherase</shortName>
        <ecNumber evidence="8 12">4.2.1.126</ecNumber>
    </recommendedName>
    <alternativeName>
        <fullName evidence="11 12">N-acetylmuramic acid 6-phosphate hydrolase</fullName>
    </alternativeName>
    <alternativeName>
        <fullName evidence="10 12">N-acetylmuramic acid 6-phosphate lyase</fullName>
    </alternativeName>
</protein>
<comment type="miscellaneous">
    <text evidence="12">A lyase-type mechanism (elimination/hydration) is suggested for the cleavage of the lactyl ether bond of MurNAc 6-phosphate, with the formation of an alpha,beta-unsaturated aldehyde intermediate with (E)-stereochemistry, followed by the syn addition of water to give product.</text>
</comment>
<comment type="subunit">
    <text evidence="1 12">Homodimer.</text>
</comment>
<feature type="active site" description="Proton donor" evidence="12">
    <location>
        <position position="85"/>
    </location>
</feature>
<evidence type="ECO:0000256" key="5">
    <source>
        <dbReference type="ARBA" id="ARBA00060595"/>
    </source>
</evidence>
<dbReference type="CDD" id="cd05007">
    <property type="entry name" value="SIS_Etherase"/>
    <property type="match status" value="1"/>
</dbReference>
<evidence type="ECO:0000313" key="14">
    <source>
        <dbReference type="EMBL" id="TGB02452.1"/>
    </source>
</evidence>
<evidence type="ECO:0000256" key="8">
    <source>
        <dbReference type="ARBA" id="ARBA00067056"/>
    </source>
</evidence>
<evidence type="ECO:0000256" key="6">
    <source>
        <dbReference type="ARBA" id="ARBA00060672"/>
    </source>
</evidence>
<dbReference type="PROSITE" id="PS50012">
    <property type="entry name" value="RCC1_3"/>
    <property type="match status" value="1"/>
</dbReference>